<dbReference type="InterPro" id="IPR038594">
    <property type="entry name" value="SepF-like_sf"/>
</dbReference>
<organism evidence="6 7">
    <name type="scientific">Corynebacterium guangdongense</name>
    <dbReference type="NCBI Taxonomy" id="1783348"/>
    <lineage>
        <taxon>Bacteria</taxon>
        <taxon>Bacillati</taxon>
        <taxon>Actinomycetota</taxon>
        <taxon>Actinomycetes</taxon>
        <taxon>Mycobacteriales</taxon>
        <taxon>Corynebacteriaceae</taxon>
        <taxon>Corynebacterium</taxon>
    </lineage>
</organism>
<evidence type="ECO:0000313" key="7">
    <source>
        <dbReference type="Proteomes" id="UP001180840"/>
    </source>
</evidence>
<keyword evidence="3" id="KW-0131">Cell cycle</keyword>
<dbReference type="InterPro" id="IPR023052">
    <property type="entry name" value="Cell_div_SepF"/>
</dbReference>
<keyword evidence="1" id="KW-0132">Cell division</keyword>
<dbReference type="Gene3D" id="3.30.110.150">
    <property type="entry name" value="SepF-like protein"/>
    <property type="match status" value="1"/>
</dbReference>
<proteinExistence type="predicted"/>
<dbReference type="Pfam" id="PF04472">
    <property type="entry name" value="SepF"/>
    <property type="match status" value="1"/>
</dbReference>
<sequence>MSFFKGAQEFFGLTPADETTDEAYYDDRRYSDDGAAAYKPRYPDEDRYAAAPPAPVTREPARPRSYSPAVVTAAPQSYEDAREIGEPFRDGDAVIFELTHVSKGDAKRFIDFSAGLCFAAHGQMFNLSKGIDGDRLVFAVVPQGADITLSELQVAAHLR</sequence>
<evidence type="ECO:0000256" key="1">
    <source>
        <dbReference type="ARBA" id="ARBA00022618"/>
    </source>
</evidence>
<name>A0ABU1ZXR8_9CORY</name>
<evidence type="ECO:0000256" key="3">
    <source>
        <dbReference type="ARBA" id="ARBA00023306"/>
    </source>
</evidence>
<evidence type="ECO:0000256" key="2">
    <source>
        <dbReference type="ARBA" id="ARBA00023210"/>
    </source>
</evidence>
<dbReference type="InterPro" id="IPR007561">
    <property type="entry name" value="Cell_div_SepF/SepF-rel"/>
</dbReference>
<comment type="caution">
    <text evidence="6">The sequence shown here is derived from an EMBL/GenBank/DDBJ whole genome shotgun (WGS) entry which is preliminary data.</text>
</comment>
<dbReference type="PANTHER" id="PTHR35798:SF1">
    <property type="entry name" value="CELL DIVISION PROTEIN SEPF"/>
    <property type="match status" value="1"/>
</dbReference>
<feature type="region of interest" description="Disordered" evidence="5">
    <location>
        <begin position="31"/>
        <end position="72"/>
    </location>
</feature>
<gene>
    <name evidence="6" type="ORF">J2S39_001408</name>
</gene>
<keyword evidence="2" id="KW-0717">Septation</keyword>
<reference evidence="6" key="1">
    <citation type="submission" date="2023-07" db="EMBL/GenBank/DDBJ databases">
        <title>Sequencing the genomes of 1000 actinobacteria strains.</title>
        <authorList>
            <person name="Klenk H.-P."/>
        </authorList>
    </citation>
    <scope>NUCLEOTIDE SEQUENCE</scope>
    <source>
        <strain evidence="6">DSM 107476</strain>
    </source>
</reference>
<protein>
    <submittedName>
        <fullName evidence="6">Cell division inhibitor SepF</fullName>
    </submittedName>
</protein>
<evidence type="ECO:0000256" key="4">
    <source>
        <dbReference type="ARBA" id="ARBA00044936"/>
    </source>
</evidence>
<evidence type="ECO:0000313" key="6">
    <source>
        <dbReference type="EMBL" id="MDR7329732.1"/>
    </source>
</evidence>
<comment type="function">
    <text evidence="4">Cell division protein that is part of the divisome complex and is recruited early to the Z-ring. Probably stimulates Z-ring formation, perhaps through the cross-linking of FtsZ protofilaments. Its function overlaps with FtsA.</text>
</comment>
<keyword evidence="7" id="KW-1185">Reference proteome</keyword>
<dbReference type="PANTHER" id="PTHR35798">
    <property type="entry name" value="CELL DIVISION PROTEIN SEPF"/>
    <property type="match status" value="1"/>
</dbReference>
<evidence type="ECO:0000256" key="5">
    <source>
        <dbReference type="SAM" id="MobiDB-lite"/>
    </source>
</evidence>
<accession>A0ABU1ZXR8</accession>
<dbReference type="EMBL" id="JAVDXZ010000001">
    <property type="protein sequence ID" value="MDR7329732.1"/>
    <property type="molecule type" value="Genomic_DNA"/>
</dbReference>
<dbReference type="RefSeq" id="WP_290194773.1">
    <property type="nucleotide sequence ID" value="NZ_CP047654.1"/>
</dbReference>
<dbReference type="Proteomes" id="UP001180840">
    <property type="component" value="Unassembled WGS sequence"/>
</dbReference>